<proteinExistence type="predicted"/>
<dbReference type="EMBL" id="AXCV01000572">
    <property type="protein sequence ID" value="KGO22259.1"/>
    <property type="molecule type" value="Genomic_DNA"/>
</dbReference>
<organism evidence="1 2">
    <name type="scientific">Oenococcus alcoholitolerans</name>
    <dbReference type="NCBI Taxonomy" id="931074"/>
    <lineage>
        <taxon>Bacteria</taxon>
        <taxon>Bacillati</taxon>
        <taxon>Bacillota</taxon>
        <taxon>Bacilli</taxon>
        <taxon>Lactobacillales</taxon>
        <taxon>Lactobacillaceae</taxon>
        <taxon>Oenococcus</taxon>
    </lineage>
</organism>
<name>A0ABR4XPE2_9LACO</name>
<reference evidence="1 2" key="1">
    <citation type="journal article" date="2014" name="Antonie Van Leeuwenhoek">
        <title>Oenococcus alcoholitolerans sp. nov., a lactic acid bacteria isolated from cachaca and ethanol fermentation processes.</title>
        <authorList>
            <person name="Badotti F."/>
            <person name="Moreira A.P."/>
            <person name="Tonon L.A."/>
            <person name="de Lucena B.T."/>
            <person name="Gomes Fde C."/>
            <person name="Kruger R."/>
            <person name="Thompson C.C."/>
            <person name="de Morais M.A.Jr."/>
            <person name="Rosa C.A."/>
            <person name="Thompson F.L."/>
        </authorList>
    </citation>
    <scope>NUCLEOTIDE SEQUENCE [LARGE SCALE GENOMIC DNA]</scope>
    <source>
        <strain evidence="1 2">UFRJ-M7.2.18</strain>
    </source>
</reference>
<dbReference type="Proteomes" id="UP000030023">
    <property type="component" value="Unassembled WGS sequence"/>
</dbReference>
<comment type="caution">
    <text evidence="1">The sequence shown here is derived from an EMBL/GenBank/DDBJ whole genome shotgun (WGS) entry which is preliminary data.</text>
</comment>
<evidence type="ECO:0000313" key="2">
    <source>
        <dbReference type="Proteomes" id="UP000030023"/>
    </source>
</evidence>
<sequence>EVAASKQRIVYFGENSTHIVYDQSLESADSVYANQYGSIPLSVKTEKVLFNKKTELVI</sequence>
<keyword evidence="2" id="KW-1185">Reference proteome</keyword>
<accession>A0ABR4XPE2</accession>
<gene>
    <name evidence="1" type="ORF">Q757_09400</name>
</gene>
<protein>
    <submittedName>
        <fullName evidence="1">Uncharacterized protein</fullName>
    </submittedName>
</protein>
<feature type="non-terminal residue" evidence="1">
    <location>
        <position position="1"/>
    </location>
</feature>
<evidence type="ECO:0000313" key="1">
    <source>
        <dbReference type="EMBL" id="KGO22259.1"/>
    </source>
</evidence>